<dbReference type="GO" id="GO:0045022">
    <property type="term" value="P:early endosome to late endosome transport"/>
    <property type="evidence" value="ECO:0007669"/>
    <property type="project" value="TreeGrafter"/>
</dbReference>
<reference evidence="4" key="3">
    <citation type="submission" date="2023-05" db="EMBL/GenBank/DDBJ databases">
        <authorList>
            <person name="Smith C.H."/>
        </authorList>
    </citation>
    <scope>NUCLEOTIDE SEQUENCE</scope>
    <source>
        <strain evidence="4">CHS0354</strain>
        <tissue evidence="4">Mantle</tissue>
    </source>
</reference>
<dbReference type="PANTHER" id="PTHR24170">
    <property type="entry name" value="ANKYRIN REPEAT DOMAIN-CONTAINING PROTEIN 27"/>
    <property type="match status" value="1"/>
</dbReference>
<dbReference type="SUPFAM" id="SSF48403">
    <property type="entry name" value="Ankyrin repeat"/>
    <property type="match status" value="2"/>
</dbReference>
<dbReference type="AlphaFoldDB" id="A0AAE0T4X4"/>
<evidence type="ECO:0000256" key="2">
    <source>
        <dbReference type="SAM" id="MobiDB-lite"/>
    </source>
</evidence>
<dbReference type="GO" id="GO:0005085">
    <property type="term" value="F:guanyl-nucleotide exchange factor activity"/>
    <property type="evidence" value="ECO:0007669"/>
    <property type="project" value="TreeGrafter"/>
</dbReference>
<protein>
    <recommendedName>
        <fullName evidence="3">VPS9 domain-containing protein</fullName>
    </recommendedName>
</protein>
<feature type="compositionally biased region" description="Polar residues" evidence="2">
    <location>
        <begin position="1043"/>
        <end position="1074"/>
    </location>
</feature>
<dbReference type="Gene3D" id="1.20.1050.80">
    <property type="entry name" value="VPS9 domain"/>
    <property type="match status" value="1"/>
</dbReference>
<dbReference type="GO" id="GO:0000149">
    <property type="term" value="F:SNARE binding"/>
    <property type="evidence" value="ECO:0007669"/>
    <property type="project" value="TreeGrafter"/>
</dbReference>
<dbReference type="InterPro" id="IPR037191">
    <property type="entry name" value="VPS9_dom_sf"/>
</dbReference>
<dbReference type="GO" id="GO:0030133">
    <property type="term" value="C:transport vesicle"/>
    <property type="evidence" value="ECO:0007669"/>
    <property type="project" value="TreeGrafter"/>
</dbReference>
<organism evidence="4 5">
    <name type="scientific">Potamilus streckersoni</name>
    <dbReference type="NCBI Taxonomy" id="2493646"/>
    <lineage>
        <taxon>Eukaryota</taxon>
        <taxon>Metazoa</taxon>
        <taxon>Spiralia</taxon>
        <taxon>Lophotrochozoa</taxon>
        <taxon>Mollusca</taxon>
        <taxon>Bivalvia</taxon>
        <taxon>Autobranchia</taxon>
        <taxon>Heteroconchia</taxon>
        <taxon>Palaeoheterodonta</taxon>
        <taxon>Unionida</taxon>
        <taxon>Unionoidea</taxon>
        <taxon>Unionidae</taxon>
        <taxon>Ambleminae</taxon>
        <taxon>Lampsilini</taxon>
        <taxon>Potamilus</taxon>
    </lineage>
</organism>
<dbReference type="Pfam" id="PF12796">
    <property type="entry name" value="Ank_2"/>
    <property type="match status" value="2"/>
</dbReference>
<reference evidence="4" key="2">
    <citation type="journal article" date="2021" name="Genome Biol. Evol.">
        <title>Developing a high-quality reference genome for a parasitic bivalve with doubly uniparental inheritance (Bivalvia: Unionida).</title>
        <authorList>
            <person name="Smith C.H."/>
        </authorList>
    </citation>
    <scope>NUCLEOTIDE SEQUENCE</scope>
    <source>
        <strain evidence="4">CHS0354</strain>
        <tissue evidence="4">Mantle</tissue>
    </source>
</reference>
<feature type="region of interest" description="Disordered" evidence="2">
    <location>
        <begin position="1043"/>
        <end position="1109"/>
    </location>
</feature>
<feature type="repeat" description="ANK" evidence="1">
    <location>
        <begin position="519"/>
        <end position="551"/>
    </location>
</feature>
<accession>A0AAE0T4X4</accession>
<dbReference type="GO" id="GO:0005769">
    <property type="term" value="C:early endosome"/>
    <property type="evidence" value="ECO:0007669"/>
    <property type="project" value="TreeGrafter"/>
</dbReference>
<dbReference type="Pfam" id="PF02204">
    <property type="entry name" value="VPS9"/>
    <property type="match status" value="1"/>
</dbReference>
<dbReference type="Pfam" id="PF00023">
    <property type="entry name" value="Ank"/>
    <property type="match status" value="2"/>
</dbReference>
<dbReference type="EMBL" id="JAEAOA010002358">
    <property type="protein sequence ID" value="KAK3603862.1"/>
    <property type="molecule type" value="Genomic_DNA"/>
</dbReference>
<dbReference type="GO" id="GO:0097422">
    <property type="term" value="C:tubular endosome"/>
    <property type="evidence" value="ECO:0007669"/>
    <property type="project" value="TreeGrafter"/>
</dbReference>
<dbReference type="PRINTS" id="PR01415">
    <property type="entry name" value="ANKYRIN"/>
</dbReference>
<evidence type="ECO:0000313" key="5">
    <source>
        <dbReference type="Proteomes" id="UP001195483"/>
    </source>
</evidence>
<dbReference type="PROSITE" id="PS50297">
    <property type="entry name" value="ANK_REP_REGION"/>
    <property type="match status" value="8"/>
</dbReference>
<dbReference type="InterPro" id="IPR003123">
    <property type="entry name" value="VPS9"/>
</dbReference>
<feature type="region of interest" description="Disordered" evidence="2">
    <location>
        <begin position="1134"/>
        <end position="1181"/>
    </location>
</feature>
<dbReference type="PANTHER" id="PTHR24170:SF2">
    <property type="entry name" value="ANKYRIN REPEAT DOMAIN-CONTAINING PROTEIN 27"/>
    <property type="match status" value="1"/>
</dbReference>
<feature type="repeat" description="ANK" evidence="1">
    <location>
        <begin position="552"/>
        <end position="589"/>
    </location>
</feature>
<dbReference type="CDD" id="cd22886">
    <property type="entry name" value="ANKRD27_zf2"/>
    <property type="match status" value="1"/>
</dbReference>
<feature type="compositionally biased region" description="Basic and acidic residues" evidence="2">
    <location>
        <begin position="1080"/>
        <end position="1095"/>
    </location>
</feature>
<dbReference type="GO" id="GO:0005886">
    <property type="term" value="C:plasma membrane"/>
    <property type="evidence" value="ECO:0007669"/>
    <property type="project" value="TreeGrafter"/>
</dbReference>
<dbReference type="SMART" id="SM00167">
    <property type="entry name" value="VPS9"/>
    <property type="match status" value="1"/>
</dbReference>
<feature type="compositionally biased region" description="Basic and acidic residues" evidence="2">
    <location>
        <begin position="1159"/>
        <end position="1172"/>
    </location>
</feature>
<feature type="repeat" description="ANK" evidence="1">
    <location>
        <begin position="819"/>
        <end position="851"/>
    </location>
</feature>
<dbReference type="Gene3D" id="1.25.40.20">
    <property type="entry name" value="Ankyrin repeat-containing domain"/>
    <property type="match status" value="3"/>
</dbReference>
<feature type="region of interest" description="Disordered" evidence="2">
    <location>
        <begin position="396"/>
        <end position="418"/>
    </location>
</feature>
<name>A0AAE0T4X4_9BIVA</name>
<dbReference type="PROSITE" id="PS50088">
    <property type="entry name" value="ANK_REPEAT"/>
    <property type="match status" value="8"/>
</dbReference>
<feature type="repeat" description="ANK" evidence="1">
    <location>
        <begin position="885"/>
        <end position="917"/>
    </location>
</feature>
<feature type="repeat" description="ANK" evidence="1">
    <location>
        <begin position="486"/>
        <end position="518"/>
    </location>
</feature>
<comment type="caution">
    <text evidence="4">The sequence shown here is derived from an EMBL/GenBank/DDBJ whole genome shotgun (WGS) entry which is preliminary data.</text>
</comment>
<feature type="repeat" description="ANK" evidence="1">
    <location>
        <begin position="590"/>
        <end position="622"/>
    </location>
</feature>
<dbReference type="SUPFAM" id="SSF109993">
    <property type="entry name" value="VPS9 domain"/>
    <property type="match status" value="1"/>
</dbReference>
<dbReference type="CDD" id="cd22885">
    <property type="entry name" value="ANKRD27_zf1"/>
    <property type="match status" value="1"/>
</dbReference>
<dbReference type="GO" id="GO:0005770">
    <property type="term" value="C:late endosome"/>
    <property type="evidence" value="ECO:0007669"/>
    <property type="project" value="TreeGrafter"/>
</dbReference>
<dbReference type="Proteomes" id="UP001195483">
    <property type="component" value="Unassembled WGS sequence"/>
</dbReference>
<dbReference type="InterPro" id="IPR002110">
    <property type="entry name" value="Ankyrin_rpt"/>
</dbReference>
<dbReference type="GO" id="GO:0043005">
    <property type="term" value="C:neuron projection"/>
    <property type="evidence" value="ECO:0007669"/>
    <property type="project" value="TreeGrafter"/>
</dbReference>
<dbReference type="GO" id="GO:0048812">
    <property type="term" value="P:neuron projection morphogenesis"/>
    <property type="evidence" value="ECO:0007669"/>
    <property type="project" value="TreeGrafter"/>
</dbReference>
<keyword evidence="1" id="KW-0040">ANK repeat</keyword>
<evidence type="ECO:0000313" key="4">
    <source>
        <dbReference type="EMBL" id="KAK3603862.1"/>
    </source>
</evidence>
<evidence type="ECO:0000256" key="1">
    <source>
        <dbReference type="PROSITE-ProRule" id="PRU00023"/>
    </source>
</evidence>
<gene>
    <name evidence="4" type="ORF">CHS0354_042869</name>
</gene>
<proteinExistence type="predicted"/>
<sequence>MMSRYDEDLFENPFFVALQRENAKLFEKATTNRWIICIPKYFVVSKVDSLTSQVFEDQILLPKKGSDEEFLTVSGYEVVVENGNVIITIENTKSKVPILFEETFYNSKDENYKVLCVDNFFRATVAGEISSVGEAGVYVDKPPTTYQECMNLLWGHPGGSKTKENLDRALSSFIKSYQSLEVENISNLQDAVYAQMTRLMQMVLKDPAQKRETKFSPNYMENLKVAVEMYMMNYIHHQLFSAITACVTAQDAKVNKMTRNLTDISLEQLGVRHEFERNLPLARKQLAKLNKYATPIGRLCCLKRVMSDLTKPSVPSASENEELVMTTDDFLPILIFLIIRSQIPNWAANLMYMKHFHLAKHVDDDEFSFYLATVEAALDYITSGKVKQEAIATTKKQNFKHQEHTDPPGLGRHPSGGSSTREKFFQYVQYGDEAAVLCMLRKPKTDGDEVLLKLCHPLCSCEKCTELQHRNKISTGLVSPYTRDDMGHTALHIAALNGQAHLVDILVNSGALVDASNFLGMSPLHLACQKGYQNIVLLLVHFGADITMGDNDGNTPLHLCAANGHEDCVKAILFLDIVKNKLDVNRQNDMGDTPLHVAAKWGYIGIVSFLLESEADPSIRNRKKQLPLNLAQNATVQTILQQAMDNPLLRFDRKTLQDFHSTGTSGKSQQKEWSPQGYDIVDVKPIKRSVPIEGVTPRTPVVASLDQADERVREKLFKAIKDGDIPLVNFYFGWNTDSVEESEDENDSASLMSAEMCHPLCQCPKCQQIQKSGKSTSLDVNCTNSQGMTPLHVATLYGQVELVKLFISKGANNNIQTVKNISPLHRACYINNKEIAFLLITNGAHVNAKDSYGETALHLCCGKGSKEIAEYLLQNGAEVNVINVLGNTPLHNAVHSSHLDIVEFLLQHGADTNILNNRGECPLQLAKIPQVETYLRSYSSVVNWPDSQVSTKGKLGIKELFAAFEEKDLKTLQNLNSSIQTFDRRSSLRKVETLDKTDTQLFNMKHSSSIQNFNTGALRHVDSVDKSDPLYIYSLFCQSLNTGVNSSSTEVSGKTQENDDQQTSSANDSTSEKMTFSVKCTDDANSEHRERKGDDAVSSQANLETQDSDFREWKGDNAFVSTCSFNAMKSEIEDEKTFSTNKNNSESENENCLEQPSSVKEDKLTDNVELKHHLPSSQQND</sequence>
<feature type="domain" description="VPS9" evidence="3">
    <location>
        <begin position="248"/>
        <end position="390"/>
    </location>
</feature>
<feature type="repeat" description="ANK" evidence="1">
    <location>
        <begin position="852"/>
        <end position="884"/>
    </location>
</feature>
<keyword evidence="5" id="KW-1185">Reference proteome</keyword>
<dbReference type="InterPro" id="IPR051248">
    <property type="entry name" value="UPF0507/Ank_repeat_27"/>
</dbReference>
<dbReference type="SMART" id="SM00248">
    <property type="entry name" value="ANK"/>
    <property type="match status" value="8"/>
</dbReference>
<reference evidence="4" key="1">
    <citation type="journal article" date="2021" name="Genome Biol. Evol.">
        <title>A High-Quality Reference Genome for a Parasitic Bivalve with Doubly Uniparental Inheritance (Bivalvia: Unionida).</title>
        <authorList>
            <person name="Smith C.H."/>
        </authorList>
    </citation>
    <scope>NUCLEOTIDE SEQUENCE</scope>
    <source>
        <strain evidence="4">CHS0354</strain>
    </source>
</reference>
<evidence type="ECO:0000259" key="3">
    <source>
        <dbReference type="PROSITE" id="PS51205"/>
    </source>
</evidence>
<feature type="repeat" description="ANK" evidence="1">
    <location>
        <begin position="786"/>
        <end position="818"/>
    </location>
</feature>
<dbReference type="InterPro" id="IPR036770">
    <property type="entry name" value="Ankyrin_rpt-contain_sf"/>
</dbReference>
<dbReference type="PROSITE" id="PS51205">
    <property type="entry name" value="VPS9"/>
    <property type="match status" value="1"/>
</dbReference>